<keyword evidence="1" id="KW-0472">Membrane</keyword>
<sequence>MQTAIDVINKIGTLGGVIGLGILAASFLLFMIGLGSQDNGRQQSGTIGMIAGGAFGVVWKLIFTAIATMLGAIG</sequence>
<dbReference type="EMBL" id="UHFA01000002">
    <property type="protein sequence ID" value="SUN37192.1"/>
    <property type="molecule type" value="Genomic_DNA"/>
</dbReference>
<feature type="transmembrane region" description="Helical" evidence="1">
    <location>
        <begin position="47"/>
        <end position="73"/>
    </location>
</feature>
<dbReference type="RefSeq" id="WP_019795369.1">
    <property type="nucleotide sequence ID" value="NZ_UHFA01000002.1"/>
</dbReference>
<dbReference type="Proteomes" id="UP000254082">
    <property type="component" value="Unassembled WGS sequence"/>
</dbReference>
<evidence type="ECO:0000313" key="2">
    <source>
        <dbReference type="EMBL" id="SUN37192.1"/>
    </source>
</evidence>
<feature type="transmembrane region" description="Helical" evidence="1">
    <location>
        <begin position="12"/>
        <end position="35"/>
    </location>
</feature>
<evidence type="ECO:0000256" key="1">
    <source>
        <dbReference type="SAM" id="Phobius"/>
    </source>
</evidence>
<evidence type="ECO:0000313" key="3">
    <source>
        <dbReference type="Proteomes" id="UP000254082"/>
    </source>
</evidence>
<gene>
    <name evidence="2" type="ORF">NCTC11391_01963</name>
</gene>
<keyword evidence="3" id="KW-1185">Reference proteome</keyword>
<keyword evidence="1" id="KW-1133">Transmembrane helix</keyword>
<protein>
    <submittedName>
        <fullName evidence="2">Uncharacterized protein</fullName>
    </submittedName>
</protein>
<keyword evidence="1" id="KW-0812">Transmembrane</keyword>
<proteinExistence type="predicted"/>
<dbReference type="AlphaFoldDB" id="A0A380JGJ1"/>
<accession>A0A380JGJ1</accession>
<reference evidence="2 3" key="1">
    <citation type="submission" date="2018-06" db="EMBL/GenBank/DDBJ databases">
        <authorList>
            <consortium name="Pathogen Informatics"/>
            <person name="Doyle S."/>
        </authorList>
    </citation>
    <scope>NUCLEOTIDE SEQUENCE [LARGE SCALE GENOMIC DNA]</scope>
    <source>
        <strain evidence="3">NCTC 11391</strain>
    </source>
</reference>
<name>A0A380JGJ1_STRDO</name>
<organism evidence="2 3">
    <name type="scientific">Streptococcus downei MFe28</name>
    <dbReference type="NCBI Taxonomy" id="764290"/>
    <lineage>
        <taxon>Bacteria</taxon>
        <taxon>Bacillati</taxon>
        <taxon>Bacillota</taxon>
        <taxon>Bacilli</taxon>
        <taxon>Lactobacillales</taxon>
        <taxon>Streptococcaceae</taxon>
        <taxon>Streptococcus</taxon>
    </lineage>
</organism>